<feature type="chain" id="PRO_5021723428" evidence="1">
    <location>
        <begin position="21"/>
        <end position="165"/>
    </location>
</feature>
<sequence length="165" mass="17078">MRKLLALPALSMAITATGFTANTVAETWSPTGTTAMLSGQMMVSGAFGGPTVFCNPSGGIALDGSSATVGAPDLSFATALYCGFALFLDQPYNLEPSSLTSVTLQNVRVAGYFGACAGDLEGEFDQLTGRITFNTAILPSASPRSPDCVINGFWDTSPQISYTIP</sequence>
<dbReference type="EMBL" id="VHSG01000012">
    <property type="protein sequence ID" value="TQV78909.1"/>
    <property type="molecule type" value="Genomic_DNA"/>
</dbReference>
<reference evidence="2 3" key="1">
    <citation type="submission" date="2019-06" db="EMBL/GenBank/DDBJ databases">
        <title>Whole genome sequence for Cellvibrionaceae sp. R142.</title>
        <authorList>
            <person name="Wang G."/>
        </authorList>
    </citation>
    <scope>NUCLEOTIDE SEQUENCE [LARGE SCALE GENOMIC DNA]</scope>
    <source>
        <strain evidence="2 3">R142</strain>
    </source>
</reference>
<dbReference type="OrthoDB" id="5733401at2"/>
<evidence type="ECO:0000256" key="1">
    <source>
        <dbReference type="SAM" id="SignalP"/>
    </source>
</evidence>
<organism evidence="2 3">
    <name type="scientific">Exilibacterium tricleocarpae</name>
    <dbReference type="NCBI Taxonomy" id="2591008"/>
    <lineage>
        <taxon>Bacteria</taxon>
        <taxon>Pseudomonadati</taxon>
        <taxon>Pseudomonadota</taxon>
        <taxon>Gammaproteobacteria</taxon>
        <taxon>Cellvibrionales</taxon>
        <taxon>Cellvibrionaceae</taxon>
        <taxon>Exilibacterium</taxon>
    </lineage>
</organism>
<name>A0A545TNW3_9GAMM</name>
<gene>
    <name evidence="2" type="ORF">FKG94_12905</name>
</gene>
<comment type="caution">
    <text evidence="2">The sequence shown here is derived from an EMBL/GenBank/DDBJ whole genome shotgun (WGS) entry which is preliminary data.</text>
</comment>
<proteinExistence type="predicted"/>
<feature type="signal peptide" evidence="1">
    <location>
        <begin position="1"/>
        <end position="20"/>
    </location>
</feature>
<evidence type="ECO:0000313" key="3">
    <source>
        <dbReference type="Proteomes" id="UP000319732"/>
    </source>
</evidence>
<dbReference type="RefSeq" id="WP_142904744.1">
    <property type="nucleotide sequence ID" value="NZ_ML660093.1"/>
</dbReference>
<keyword evidence="3" id="KW-1185">Reference proteome</keyword>
<protein>
    <submittedName>
        <fullName evidence="2">Uncharacterized protein</fullName>
    </submittedName>
</protein>
<dbReference type="AlphaFoldDB" id="A0A545TNW3"/>
<dbReference type="Proteomes" id="UP000319732">
    <property type="component" value="Unassembled WGS sequence"/>
</dbReference>
<keyword evidence="1" id="KW-0732">Signal</keyword>
<accession>A0A545TNW3</accession>
<evidence type="ECO:0000313" key="2">
    <source>
        <dbReference type="EMBL" id="TQV78909.1"/>
    </source>
</evidence>